<feature type="domain" description="Chromo" evidence="17">
    <location>
        <begin position="1102"/>
        <end position="1160"/>
    </location>
</feature>
<keyword evidence="12" id="KW-0238">DNA-binding</keyword>
<dbReference type="GO" id="GO:0046872">
    <property type="term" value="F:metal ion binding"/>
    <property type="evidence" value="ECO:0007669"/>
    <property type="project" value="UniProtKB-KW"/>
</dbReference>
<dbReference type="SUPFAM" id="SSF54160">
    <property type="entry name" value="Chromo domain-like"/>
    <property type="match status" value="1"/>
</dbReference>
<dbReference type="Gene3D" id="3.30.70.270">
    <property type="match status" value="2"/>
</dbReference>
<evidence type="ECO:0000256" key="6">
    <source>
        <dbReference type="ARBA" id="ARBA00022750"/>
    </source>
</evidence>
<dbReference type="GO" id="GO:0004523">
    <property type="term" value="F:RNA-DNA hybrid ribonuclease activity"/>
    <property type="evidence" value="ECO:0007669"/>
    <property type="project" value="UniProtKB-EC"/>
</dbReference>
<dbReference type="Pfam" id="PF17921">
    <property type="entry name" value="Integrase_H2C2"/>
    <property type="match status" value="1"/>
</dbReference>
<dbReference type="GO" id="GO:0003964">
    <property type="term" value="F:RNA-directed DNA polymerase activity"/>
    <property type="evidence" value="ECO:0007669"/>
    <property type="project" value="UniProtKB-KW"/>
</dbReference>
<dbReference type="Pfam" id="PF00385">
    <property type="entry name" value="Chromo"/>
    <property type="match status" value="1"/>
</dbReference>
<feature type="compositionally biased region" description="Pro residues" evidence="16">
    <location>
        <begin position="57"/>
        <end position="74"/>
    </location>
</feature>
<keyword evidence="11" id="KW-0548">Nucleotidyltransferase</keyword>
<evidence type="ECO:0000259" key="19">
    <source>
        <dbReference type="PROSITE" id="PS50994"/>
    </source>
</evidence>
<dbReference type="EC" id="3.1.26.4" evidence="3"/>
<dbReference type="Pfam" id="PF24626">
    <property type="entry name" value="SH3_Tf2-1"/>
    <property type="match status" value="1"/>
</dbReference>
<keyword evidence="9" id="KW-0229">DNA integration</keyword>
<dbReference type="PROSITE" id="PS50878">
    <property type="entry name" value="RT_POL"/>
    <property type="match status" value="1"/>
</dbReference>
<organism evidence="20 21">
    <name type="scientific">Coilia grayii</name>
    <name type="common">Gray's grenadier anchovy</name>
    <dbReference type="NCBI Taxonomy" id="363190"/>
    <lineage>
        <taxon>Eukaryota</taxon>
        <taxon>Metazoa</taxon>
        <taxon>Chordata</taxon>
        <taxon>Craniata</taxon>
        <taxon>Vertebrata</taxon>
        <taxon>Euteleostomi</taxon>
        <taxon>Actinopterygii</taxon>
        <taxon>Neopterygii</taxon>
        <taxon>Teleostei</taxon>
        <taxon>Clupei</taxon>
        <taxon>Clupeiformes</taxon>
        <taxon>Clupeoidei</taxon>
        <taxon>Engraulidae</taxon>
        <taxon>Coilinae</taxon>
        <taxon>Coilia</taxon>
    </lineage>
</organism>
<evidence type="ECO:0000256" key="14">
    <source>
        <dbReference type="ARBA" id="ARBA00023268"/>
    </source>
</evidence>
<dbReference type="InterPro" id="IPR000477">
    <property type="entry name" value="RT_dom"/>
</dbReference>
<dbReference type="GO" id="GO:0004190">
    <property type="term" value="F:aspartic-type endopeptidase activity"/>
    <property type="evidence" value="ECO:0007669"/>
    <property type="project" value="UniProtKB-KW"/>
</dbReference>
<dbReference type="Proteomes" id="UP001591681">
    <property type="component" value="Unassembled WGS sequence"/>
</dbReference>
<dbReference type="InterPro" id="IPR016197">
    <property type="entry name" value="Chromo-like_dom_sf"/>
</dbReference>
<evidence type="ECO:0000256" key="1">
    <source>
        <dbReference type="ARBA" id="ARBA00004123"/>
    </source>
</evidence>
<dbReference type="Gene3D" id="3.10.10.10">
    <property type="entry name" value="HIV Type 1 Reverse Transcriptase, subunit A, domain 1"/>
    <property type="match status" value="1"/>
</dbReference>
<dbReference type="GO" id="GO:0003887">
    <property type="term" value="F:DNA-directed DNA polymerase activity"/>
    <property type="evidence" value="ECO:0007669"/>
    <property type="project" value="UniProtKB-KW"/>
</dbReference>
<dbReference type="PROSITE" id="PS50013">
    <property type="entry name" value="CHROMO_2"/>
    <property type="match status" value="1"/>
</dbReference>
<accession>A0ABD1J3L5</accession>
<evidence type="ECO:0000259" key="18">
    <source>
        <dbReference type="PROSITE" id="PS50878"/>
    </source>
</evidence>
<dbReference type="InterPro" id="IPR043502">
    <property type="entry name" value="DNA/RNA_pol_sf"/>
</dbReference>
<evidence type="ECO:0000256" key="8">
    <source>
        <dbReference type="ARBA" id="ARBA00022842"/>
    </source>
</evidence>
<dbReference type="PANTHER" id="PTHR37984:SF5">
    <property type="entry name" value="PROTEIN NYNRIN-LIKE"/>
    <property type="match status" value="1"/>
</dbReference>
<dbReference type="InterPro" id="IPR043128">
    <property type="entry name" value="Rev_trsase/Diguanyl_cyclase"/>
</dbReference>
<feature type="region of interest" description="Disordered" evidence="16">
    <location>
        <begin position="249"/>
        <end position="270"/>
    </location>
</feature>
<evidence type="ECO:0000256" key="5">
    <source>
        <dbReference type="ARBA" id="ARBA00022723"/>
    </source>
</evidence>
<evidence type="ECO:0000313" key="21">
    <source>
        <dbReference type="Proteomes" id="UP001591681"/>
    </source>
</evidence>
<evidence type="ECO:0000313" key="20">
    <source>
        <dbReference type="EMBL" id="KAL2080706.1"/>
    </source>
</evidence>
<dbReference type="Gene3D" id="1.10.340.70">
    <property type="match status" value="1"/>
</dbReference>
<feature type="domain" description="Reverse transcriptase" evidence="18">
    <location>
        <begin position="386"/>
        <end position="565"/>
    </location>
</feature>
<dbReference type="InterPro" id="IPR000953">
    <property type="entry name" value="Chromo/chromo_shadow_dom"/>
</dbReference>
<evidence type="ECO:0000256" key="7">
    <source>
        <dbReference type="ARBA" id="ARBA00022801"/>
    </source>
</evidence>
<evidence type="ECO:0000256" key="12">
    <source>
        <dbReference type="ARBA" id="ARBA00023125"/>
    </source>
</evidence>
<dbReference type="AlphaFoldDB" id="A0ABD1J3L5"/>
<feature type="region of interest" description="Disordered" evidence="16">
    <location>
        <begin position="56"/>
        <end position="88"/>
    </location>
</feature>
<dbReference type="InterPro" id="IPR005162">
    <property type="entry name" value="Retrotrans_gag_dom"/>
</dbReference>
<dbReference type="InterPro" id="IPR023780">
    <property type="entry name" value="Chromo_domain"/>
</dbReference>
<comment type="similarity">
    <text evidence="2">Belongs to the beta type-B retroviral polymerase family. HERV class-II K(HML-2) pol subfamily.</text>
</comment>
<evidence type="ECO:0000259" key="17">
    <source>
        <dbReference type="PROSITE" id="PS50013"/>
    </source>
</evidence>
<dbReference type="InterPro" id="IPR036397">
    <property type="entry name" value="RNaseH_sf"/>
</dbReference>
<evidence type="ECO:0000256" key="9">
    <source>
        <dbReference type="ARBA" id="ARBA00022908"/>
    </source>
</evidence>
<keyword evidence="11" id="KW-0239">DNA-directed DNA polymerase</keyword>
<name>A0ABD1J3L5_9TELE</name>
<dbReference type="InterPro" id="IPR041577">
    <property type="entry name" value="RT_RNaseH_2"/>
</dbReference>
<dbReference type="InterPro" id="IPR001584">
    <property type="entry name" value="Integrase_cat-core"/>
</dbReference>
<proteinExistence type="inferred from homology"/>
<keyword evidence="8" id="KW-0460">Magnesium</keyword>
<keyword evidence="11" id="KW-0808">Transferase</keyword>
<evidence type="ECO:0000256" key="11">
    <source>
        <dbReference type="ARBA" id="ARBA00022932"/>
    </source>
</evidence>
<comment type="subcellular location">
    <subcellularLocation>
        <location evidence="1">Nucleus</location>
    </subcellularLocation>
</comment>
<dbReference type="SMART" id="SM00298">
    <property type="entry name" value="CHROMO"/>
    <property type="match status" value="1"/>
</dbReference>
<dbReference type="Gene3D" id="2.40.50.40">
    <property type="match status" value="1"/>
</dbReference>
<dbReference type="EMBL" id="JBHFQA010000021">
    <property type="protein sequence ID" value="KAL2080706.1"/>
    <property type="molecule type" value="Genomic_DNA"/>
</dbReference>
<keyword evidence="13" id="KW-0233">DNA recombination</keyword>
<keyword evidence="7" id="KW-0378">Hydrolase</keyword>
<dbReference type="GO" id="GO:0003677">
    <property type="term" value="F:DNA binding"/>
    <property type="evidence" value="ECO:0007669"/>
    <property type="project" value="UniProtKB-KW"/>
</dbReference>
<dbReference type="PROSITE" id="PS50994">
    <property type="entry name" value="INTEGRASE"/>
    <property type="match status" value="1"/>
</dbReference>
<evidence type="ECO:0000256" key="15">
    <source>
        <dbReference type="ARBA" id="ARBA00039658"/>
    </source>
</evidence>
<dbReference type="GO" id="GO:0015074">
    <property type="term" value="P:DNA integration"/>
    <property type="evidence" value="ECO:0007669"/>
    <property type="project" value="UniProtKB-KW"/>
</dbReference>
<dbReference type="SUPFAM" id="SSF56672">
    <property type="entry name" value="DNA/RNA polymerases"/>
    <property type="match status" value="1"/>
</dbReference>
<keyword evidence="4" id="KW-0645">Protease</keyword>
<evidence type="ECO:0000256" key="10">
    <source>
        <dbReference type="ARBA" id="ARBA00022918"/>
    </source>
</evidence>
<dbReference type="FunFam" id="3.30.70.270:FF:000020">
    <property type="entry name" value="Transposon Tf2-6 polyprotein-like Protein"/>
    <property type="match status" value="1"/>
</dbReference>
<comment type="caution">
    <text evidence="20">The sequence shown here is derived from an EMBL/GenBank/DDBJ whole genome shotgun (WGS) entry which is preliminary data.</text>
</comment>
<dbReference type="GO" id="GO:0005634">
    <property type="term" value="C:nucleus"/>
    <property type="evidence" value="ECO:0007669"/>
    <property type="project" value="UniProtKB-SubCell"/>
</dbReference>
<feature type="domain" description="Integrase catalytic" evidence="19">
    <location>
        <begin position="863"/>
        <end position="1036"/>
    </location>
</feature>
<dbReference type="Pfam" id="PF00665">
    <property type="entry name" value="rve"/>
    <property type="match status" value="1"/>
</dbReference>
<evidence type="ECO:0000256" key="3">
    <source>
        <dbReference type="ARBA" id="ARBA00012180"/>
    </source>
</evidence>
<evidence type="ECO:0000256" key="4">
    <source>
        <dbReference type="ARBA" id="ARBA00022670"/>
    </source>
</evidence>
<dbReference type="Pfam" id="PF00078">
    <property type="entry name" value="RVT_1"/>
    <property type="match status" value="1"/>
</dbReference>
<reference evidence="20 21" key="1">
    <citation type="submission" date="2024-09" db="EMBL/GenBank/DDBJ databases">
        <title>A chromosome-level genome assembly of Gray's grenadier anchovy, Coilia grayii.</title>
        <authorList>
            <person name="Fu Z."/>
        </authorList>
    </citation>
    <scope>NUCLEOTIDE SEQUENCE [LARGE SCALE GENOMIC DNA]</scope>
    <source>
        <strain evidence="20">G4</strain>
        <tissue evidence="20">Muscle</tissue>
    </source>
</reference>
<keyword evidence="10" id="KW-0695">RNA-directed DNA polymerase</keyword>
<dbReference type="CDD" id="cd01647">
    <property type="entry name" value="RT_LTR"/>
    <property type="match status" value="1"/>
</dbReference>
<dbReference type="PANTHER" id="PTHR37984">
    <property type="entry name" value="PROTEIN CBG26694"/>
    <property type="match status" value="1"/>
</dbReference>
<dbReference type="InterPro" id="IPR012337">
    <property type="entry name" value="RNaseH-like_sf"/>
</dbReference>
<keyword evidence="6" id="KW-0064">Aspartyl protease</keyword>
<dbReference type="CDD" id="cd09274">
    <property type="entry name" value="RNase_HI_RT_Ty3"/>
    <property type="match status" value="1"/>
</dbReference>
<keyword evidence="14" id="KW-0511">Multifunctional enzyme</keyword>
<dbReference type="InterPro" id="IPR050951">
    <property type="entry name" value="Retrovirus_Pol_polyprotein"/>
</dbReference>
<dbReference type="GO" id="GO:0006508">
    <property type="term" value="P:proteolysis"/>
    <property type="evidence" value="ECO:0007669"/>
    <property type="project" value="UniProtKB-KW"/>
</dbReference>
<dbReference type="Gene3D" id="3.30.420.10">
    <property type="entry name" value="Ribonuclease H-like superfamily/Ribonuclease H"/>
    <property type="match status" value="1"/>
</dbReference>
<evidence type="ECO:0000256" key="2">
    <source>
        <dbReference type="ARBA" id="ARBA00010879"/>
    </source>
</evidence>
<gene>
    <name evidence="20" type="ORF">ACEWY4_024499</name>
</gene>
<dbReference type="InterPro" id="IPR056924">
    <property type="entry name" value="SH3_Tf2-1"/>
</dbReference>
<evidence type="ECO:0000256" key="16">
    <source>
        <dbReference type="SAM" id="MobiDB-lite"/>
    </source>
</evidence>
<dbReference type="InterPro" id="IPR041588">
    <property type="entry name" value="Integrase_H2C2"/>
</dbReference>
<sequence>MDSADLNFLRAALEQQGATIGRHQTQLDTLSRTIDSLAISVTDLAAQIQQLRLSLPSDPPLPMAPTAPAPPPQLPLHTPEPRLSAPERYSGEPGSCRAFLTQCKLVISLQPTTFPTESAKVAYIITLLSGKAKEWGTSVWEAGLPFCNTFQCFVDEMIKVFDRSKHGKEAARELLHLRQGARSVSDYAIQFRTLATTSGWNPEAQVDAFLNGLSERIKDELAARDLPSSFDALVDIAIRIDSRWRQRHGEGSLAGPGEFGAHRHPLSTGAPPPTVLLPEDESMQVDRTRLSPAERQRRVRTGSCLYCGSQLGHLLPEDFPDLSAVPPEYMDLKAVFSKSRATSLPPHRPYDCAIDLLPGTSPPRGRLYSLSQPETKAMEKYISESLAAGIIRPSTSPAGAGFFFVGKKDGSLRPCIDYRGLNEITVRNRYPLPLMSSAFEILQGATIFSKLDLRNAYHLVRIREGDEWKTAFNTQSGHYEYLVLPFGLTNAPAVFQALVNDVLRDMLNRFVFVFLDDILIFSKSQSEHLIHVRAVLQRLLENRLFVKAEKCEFHRNTISFLGFVVSAGTLQMDLRKIRAVVEWPRPSTRRELQRFLGFANFYRRFIRNYSMLAAPLTALTSSAVGFHWSGAAEEAFLALKARFTSAPILRQPDPNEQFIVEVDASDVGVGAVLSQRSADDRKVHPCAFFFHRLSTAERNYDVGDLNPRQARWSLFFSRFHFSLSYHPGSKNGKPDALSRVFSPSEEVSTPSTILPKRCLVGAALLDIESVVRKAQTSAATPSLCPVSCLFVPVSARSQVLQWGHSSRLSCHPGTRRTASFIRRRFWWPSLGKDVHKFVSSCPVCAQNKTSTCPPPGLLQPLSVPRRPWSHISIDFVTGLPVSDGNTTILTVVDRFSKSVHFIPLPKLPSAKETADIMVWHVFRLHGLPVEVVSDRGPQFTSRFWQAFCKLLGASVCLSSGFHPQSNGQTERANQLLETVLRCLASQSPSTCPLLRASDRMKSQADRRRTAGPRYRVGQRVWLSTQDLPLKVDSRKLAPRFIGPFPVSKIISRAAVRLKLPFNLRRIHPTFHISRIKPFLSSPMHPRPVPPPPPRLIDGSEAYTVNRLLDARRRGRGWQYLVDWEGYGPEERCWVPAWQILDPSLIRDFHLRRRAQPAVAPGGAP</sequence>
<keyword evidence="5" id="KW-0479">Metal-binding</keyword>
<protein>
    <recommendedName>
        <fullName evidence="15">Gypsy retrotransposon integrase-like protein 1</fullName>
        <ecNumber evidence="3">3.1.26.4</ecNumber>
    </recommendedName>
</protein>
<keyword evidence="21" id="KW-1185">Reference proteome</keyword>
<dbReference type="Pfam" id="PF17919">
    <property type="entry name" value="RT_RNaseH_2"/>
    <property type="match status" value="1"/>
</dbReference>
<evidence type="ECO:0000256" key="13">
    <source>
        <dbReference type="ARBA" id="ARBA00023172"/>
    </source>
</evidence>
<dbReference type="GO" id="GO:0006310">
    <property type="term" value="P:DNA recombination"/>
    <property type="evidence" value="ECO:0007669"/>
    <property type="project" value="UniProtKB-KW"/>
</dbReference>
<dbReference type="Pfam" id="PF03732">
    <property type="entry name" value="Retrotrans_gag"/>
    <property type="match status" value="1"/>
</dbReference>
<dbReference type="SUPFAM" id="SSF53098">
    <property type="entry name" value="Ribonuclease H-like"/>
    <property type="match status" value="1"/>
</dbReference>
<dbReference type="FunFam" id="1.10.340.70:FF:000001">
    <property type="entry name" value="Retrovirus-related Pol polyprotein from transposon gypsy-like Protein"/>
    <property type="match status" value="1"/>
</dbReference>